<feature type="domain" description="MACPF" evidence="2">
    <location>
        <begin position="47"/>
        <end position="176"/>
    </location>
</feature>
<organism evidence="3 4">
    <name type="scientific">Diploscapter pachys</name>
    <dbReference type="NCBI Taxonomy" id="2018661"/>
    <lineage>
        <taxon>Eukaryota</taxon>
        <taxon>Metazoa</taxon>
        <taxon>Ecdysozoa</taxon>
        <taxon>Nematoda</taxon>
        <taxon>Chromadorea</taxon>
        <taxon>Rhabditida</taxon>
        <taxon>Rhabditina</taxon>
        <taxon>Rhabditomorpha</taxon>
        <taxon>Rhabditoidea</taxon>
        <taxon>Rhabditidae</taxon>
        <taxon>Diploscapter</taxon>
    </lineage>
</organism>
<dbReference type="Pfam" id="PF01823">
    <property type="entry name" value="MACPF"/>
    <property type="match status" value="1"/>
</dbReference>
<evidence type="ECO:0000256" key="1">
    <source>
        <dbReference type="SAM" id="MobiDB-lite"/>
    </source>
</evidence>
<name>A0A2A2KM62_9BILA</name>
<dbReference type="EMBL" id="LIAE01008213">
    <property type="protein sequence ID" value="PAV75086.1"/>
    <property type="molecule type" value="Genomic_DNA"/>
</dbReference>
<dbReference type="Proteomes" id="UP000218231">
    <property type="component" value="Unassembled WGS sequence"/>
</dbReference>
<dbReference type="OrthoDB" id="5950457at2759"/>
<accession>A0A2A2KM62</accession>
<feature type="region of interest" description="Disordered" evidence="1">
    <location>
        <begin position="480"/>
        <end position="509"/>
    </location>
</feature>
<gene>
    <name evidence="3" type="ORF">WR25_02152</name>
</gene>
<feature type="compositionally biased region" description="Polar residues" evidence="1">
    <location>
        <begin position="490"/>
        <end position="501"/>
    </location>
</feature>
<dbReference type="InterPro" id="IPR020864">
    <property type="entry name" value="MACPF"/>
</dbReference>
<evidence type="ECO:0000313" key="4">
    <source>
        <dbReference type="Proteomes" id="UP000218231"/>
    </source>
</evidence>
<sequence>MEHEATEGISIGFNIDKPIVKSASTPLIKLNSPYGGVNYGNFTMNASLLNSKDVFESYHLLFDVSDLHLTDSFREAINELAIAMQSNQGQKVEYLSQTVVRNYGTHLINEAVMGALIEKQELNAVGEQFINETQKQNITTDLPIMMTQSEGNSGINKPSAVTNFNHSRSRIISKKGDISEIPNEDSNEVHYEVANITVLKNSARFLWHAVTQNHFPELDIQILDKIRSSLENAVKTYYKANEISGCLNKGAINYKPQANKEDGSCVLMDTASIFGGIHRTCSFNIRDSSNQNFLTKLSNMVSSSDLDKESKMRCARMSIQNQLTNKLFCSIGFSSNLVHRQRVTLYINGLAVDFILKTFACSRPLADGYVGNHSILFGGFFELPVDDVDYEEMQTLVQAVNGCPSLFQPIHFVGKFFICLAQNVPELRPSAVSLGGFISCQMSSQQTCPLGYTPRLITDWQSCPVSHCIRERDVNPTGRPNFKLPPFMNYPSTDPSDQPPTRSKRSTLFPFRPKHRMNYDRSIGKGDASTAVDFVDHKPAPPTVIQISFGQIKE</sequence>
<dbReference type="AlphaFoldDB" id="A0A2A2KM62"/>
<evidence type="ECO:0000313" key="3">
    <source>
        <dbReference type="EMBL" id="PAV75086.1"/>
    </source>
</evidence>
<reference evidence="3 4" key="1">
    <citation type="journal article" date="2017" name="Curr. Biol.">
        <title>Genome architecture and evolution of a unichromosomal asexual nematode.</title>
        <authorList>
            <person name="Fradin H."/>
            <person name="Zegar C."/>
            <person name="Gutwein M."/>
            <person name="Lucas J."/>
            <person name="Kovtun M."/>
            <person name="Corcoran D."/>
            <person name="Baugh L.R."/>
            <person name="Kiontke K."/>
            <person name="Gunsalus K."/>
            <person name="Fitch D.H."/>
            <person name="Piano F."/>
        </authorList>
    </citation>
    <scope>NUCLEOTIDE SEQUENCE [LARGE SCALE GENOMIC DNA]</scope>
    <source>
        <strain evidence="3">PF1309</strain>
    </source>
</reference>
<proteinExistence type="predicted"/>
<protein>
    <recommendedName>
        <fullName evidence="2">MACPF domain-containing protein</fullName>
    </recommendedName>
</protein>
<comment type="caution">
    <text evidence="3">The sequence shown here is derived from an EMBL/GenBank/DDBJ whole genome shotgun (WGS) entry which is preliminary data.</text>
</comment>
<evidence type="ECO:0000259" key="2">
    <source>
        <dbReference type="Pfam" id="PF01823"/>
    </source>
</evidence>
<keyword evidence="4" id="KW-1185">Reference proteome</keyword>